<evidence type="ECO:0000313" key="5">
    <source>
        <dbReference type="EMBL" id="EFA01848.1"/>
    </source>
</evidence>
<proteinExistence type="inferred from homology"/>
<organism evidence="5 6">
    <name type="scientific">Tribolium castaneum</name>
    <name type="common">Red flour beetle</name>
    <dbReference type="NCBI Taxonomy" id="7070"/>
    <lineage>
        <taxon>Eukaryota</taxon>
        <taxon>Metazoa</taxon>
        <taxon>Ecdysozoa</taxon>
        <taxon>Arthropoda</taxon>
        <taxon>Hexapoda</taxon>
        <taxon>Insecta</taxon>
        <taxon>Pterygota</taxon>
        <taxon>Neoptera</taxon>
        <taxon>Endopterygota</taxon>
        <taxon>Coleoptera</taxon>
        <taxon>Polyphaga</taxon>
        <taxon>Cucujiformia</taxon>
        <taxon>Tenebrionidae</taxon>
        <taxon>Tenebrionidae incertae sedis</taxon>
        <taxon>Tribolium</taxon>
    </lineage>
</organism>
<dbReference type="HOGENOM" id="CLU_2486249_0_0_1"/>
<gene>
    <name evidence="5" type="primary">AUGUSTUS-3.0.2_07451</name>
    <name evidence="5" type="ORF">TcasGA2_TC007451</name>
</gene>
<comment type="similarity">
    <text evidence="1">Belongs to the CDI family.</text>
</comment>
<keyword evidence="2" id="KW-0649">Protein kinase inhibitor</keyword>
<feature type="domain" description="Cyclin-dependent kinase inhibitor" evidence="4">
    <location>
        <begin position="33"/>
        <end position="80"/>
    </location>
</feature>
<dbReference type="GO" id="GO:0007346">
    <property type="term" value="P:regulation of mitotic cell cycle"/>
    <property type="evidence" value="ECO:0007669"/>
    <property type="project" value="InterPro"/>
</dbReference>
<sequence length="87" mass="10086">MTSQKPPESEGATVMKPEPPTSQNGNNNVRRRLFQSEENENVHPDLIDLLEESRQRAAEKWNFDFVNEVPLEGDWEWERVPPTPPTD</sequence>
<dbReference type="InterPro" id="IPR044898">
    <property type="entry name" value="CDI_dom_sf"/>
</dbReference>
<dbReference type="KEGG" id="tca:107397827"/>
<evidence type="ECO:0000256" key="1">
    <source>
        <dbReference type="ARBA" id="ARBA00006726"/>
    </source>
</evidence>
<dbReference type="Proteomes" id="UP000007266">
    <property type="component" value="Linkage group 4"/>
</dbReference>
<dbReference type="Gene3D" id="4.10.365.10">
    <property type="entry name" value="p27"/>
    <property type="match status" value="1"/>
</dbReference>
<feature type="region of interest" description="Disordered" evidence="3">
    <location>
        <begin position="1"/>
        <end position="42"/>
    </location>
</feature>
<evidence type="ECO:0000256" key="2">
    <source>
        <dbReference type="ARBA" id="ARBA00023013"/>
    </source>
</evidence>
<dbReference type="EMBL" id="KQ971338">
    <property type="protein sequence ID" value="EFA01848.1"/>
    <property type="molecule type" value="Genomic_DNA"/>
</dbReference>
<evidence type="ECO:0000259" key="4">
    <source>
        <dbReference type="Pfam" id="PF02234"/>
    </source>
</evidence>
<dbReference type="OrthoDB" id="9940972at2759"/>
<dbReference type="GO" id="GO:0072331">
    <property type="term" value="P:signal transduction by p53 class mediator"/>
    <property type="evidence" value="ECO:0007669"/>
    <property type="project" value="InterPro"/>
</dbReference>
<dbReference type="InterPro" id="IPR003175">
    <property type="entry name" value="CDI_dom"/>
</dbReference>
<evidence type="ECO:0000313" key="6">
    <source>
        <dbReference type="Proteomes" id="UP000007266"/>
    </source>
</evidence>
<accession>D1ZZI0</accession>
<dbReference type="PANTHER" id="PTHR46778:SF1">
    <property type="entry name" value="CYCLIN-DEPENDENT KINASE INHIBITOR 1"/>
    <property type="match status" value="1"/>
</dbReference>
<reference evidence="5 6" key="1">
    <citation type="journal article" date="2008" name="Nature">
        <title>The genome of the model beetle and pest Tribolium castaneum.</title>
        <authorList>
            <consortium name="Tribolium Genome Sequencing Consortium"/>
            <person name="Richards S."/>
            <person name="Gibbs R.A."/>
            <person name="Weinstock G.M."/>
            <person name="Brown S.J."/>
            <person name="Denell R."/>
            <person name="Beeman R.W."/>
            <person name="Gibbs R."/>
            <person name="Beeman R.W."/>
            <person name="Brown S.J."/>
            <person name="Bucher G."/>
            <person name="Friedrich M."/>
            <person name="Grimmelikhuijzen C.J."/>
            <person name="Klingler M."/>
            <person name="Lorenzen M."/>
            <person name="Richards S."/>
            <person name="Roth S."/>
            <person name="Schroder R."/>
            <person name="Tautz D."/>
            <person name="Zdobnov E.M."/>
            <person name="Muzny D."/>
            <person name="Gibbs R.A."/>
            <person name="Weinstock G.M."/>
            <person name="Attaway T."/>
            <person name="Bell S."/>
            <person name="Buhay C.J."/>
            <person name="Chandrabose M.N."/>
            <person name="Chavez D."/>
            <person name="Clerk-Blankenburg K.P."/>
            <person name="Cree A."/>
            <person name="Dao M."/>
            <person name="Davis C."/>
            <person name="Chacko J."/>
            <person name="Dinh H."/>
            <person name="Dugan-Rocha S."/>
            <person name="Fowler G."/>
            <person name="Garner T.T."/>
            <person name="Garnes J."/>
            <person name="Gnirke A."/>
            <person name="Hawes A."/>
            <person name="Hernandez J."/>
            <person name="Hines S."/>
            <person name="Holder M."/>
            <person name="Hume J."/>
            <person name="Jhangiani S.N."/>
            <person name="Joshi V."/>
            <person name="Khan Z.M."/>
            <person name="Jackson L."/>
            <person name="Kovar C."/>
            <person name="Kowis A."/>
            <person name="Lee S."/>
            <person name="Lewis L.R."/>
            <person name="Margolis J."/>
            <person name="Morgan M."/>
            <person name="Nazareth L.V."/>
            <person name="Nguyen N."/>
            <person name="Okwuonu G."/>
            <person name="Parker D."/>
            <person name="Richards S."/>
            <person name="Ruiz S.J."/>
            <person name="Santibanez J."/>
            <person name="Savard J."/>
            <person name="Scherer S.E."/>
            <person name="Schneider B."/>
            <person name="Sodergren E."/>
            <person name="Tautz D."/>
            <person name="Vattahil S."/>
            <person name="Villasana D."/>
            <person name="White C.S."/>
            <person name="Wright R."/>
            <person name="Park Y."/>
            <person name="Beeman R.W."/>
            <person name="Lord J."/>
            <person name="Oppert B."/>
            <person name="Lorenzen M."/>
            <person name="Brown S."/>
            <person name="Wang L."/>
            <person name="Savard J."/>
            <person name="Tautz D."/>
            <person name="Richards S."/>
            <person name="Weinstock G."/>
            <person name="Gibbs R.A."/>
            <person name="Liu Y."/>
            <person name="Worley K."/>
            <person name="Weinstock G."/>
            <person name="Elsik C.G."/>
            <person name="Reese J.T."/>
            <person name="Elhaik E."/>
            <person name="Landan G."/>
            <person name="Graur D."/>
            <person name="Arensburger P."/>
            <person name="Atkinson P."/>
            <person name="Beeman R.W."/>
            <person name="Beidler J."/>
            <person name="Brown S.J."/>
            <person name="Demuth J.P."/>
            <person name="Drury D.W."/>
            <person name="Du Y.Z."/>
            <person name="Fujiwara H."/>
            <person name="Lorenzen M."/>
            <person name="Maselli V."/>
            <person name="Osanai M."/>
            <person name="Park Y."/>
            <person name="Robertson H.M."/>
            <person name="Tu Z."/>
            <person name="Wang J.J."/>
            <person name="Wang S."/>
            <person name="Richards S."/>
            <person name="Song H."/>
            <person name="Zhang L."/>
            <person name="Sodergren E."/>
            <person name="Werner D."/>
            <person name="Stanke M."/>
            <person name="Morgenstern B."/>
            <person name="Solovyev V."/>
            <person name="Kosarev P."/>
            <person name="Brown G."/>
            <person name="Chen H.C."/>
            <person name="Ermolaeva O."/>
            <person name="Hlavina W."/>
            <person name="Kapustin Y."/>
            <person name="Kiryutin B."/>
            <person name="Kitts P."/>
            <person name="Maglott D."/>
            <person name="Pruitt K."/>
            <person name="Sapojnikov V."/>
            <person name="Souvorov A."/>
            <person name="Mackey A.J."/>
            <person name="Waterhouse R.M."/>
            <person name="Wyder S."/>
            <person name="Zdobnov E.M."/>
            <person name="Zdobnov E.M."/>
            <person name="Wyder S."/>
            <person name="Kriventseva E.V."/>
            <person name="Kadowaki T."/>
            <person name="Bork P."/>
            <person name="Aranda M."/>
            <person name="Bao R."/>
            <person name="Beermann A."/>
            <person name="Berns N."/>
            <person name="Bolognesi R."/>
            <person name="Bonneton F."/>
            <person name="Bopp D."/>
            <person name="Brown S.J."/>
            <person name="Bucher G."/>
            <person name="Butts T."/>
            <person name="Chaumot A."/>
            <person name="Denell R.E."/>
            <person name="Ferrier D.E."/>
            <person name="Friedrich M."/>
            <person name="Gordon C.M."/>
            <person name="Jindra M."/>
            <person name="Klingler M."/>
            <person name="Lan Q."/>
            <person name="Lattorff H.M."/>
            <person name="Laudet V."/>
            <person name="von Levetsow C."/>
            <person name="Liu Z."/>
            <person name="Lutz R."/>
            <person name="Lynch J.A."/>
            <person name="da Fonseca R.N."/>
            <person name="Posnien N."/>
            <person name="Reuter R."/>
            <person name="Roth S."/>
            <person name="Savard J."/>
            <person name="Schinko J.B."/>
            <person name="Schmitt C."/>
            <person name="Schoppmeier M."/>
            <person name="Schroder R."/>
            <person name="Shippy T.D."/>
            <person name="Simonnet F."/>
            <person name="Marques-Souza H."/>
            <person name="Tautz D."/>
            <person name="Tomoyasu Y."/>
            <person name="Trauner J."/>
            <person name="Van der Zee M."/>
            <person name="Vervoort M."/>
            <person name="Wittkopp N."/>
            <person name="Wimmer E.A."/>
            <person name="Yang X."/>
            <person name="Jones A.K."/>
            <person name="Sattelle D.B."/>
            <person name="Ebert P.R."/>
            <person name="Nelson D."/>
            <person name="Scott J.G."/>
            <person name="Beeman R.W."/>
            <person name="Muthukrishnan S."/>
            <person name="Kramer K.J."/>
            <person name="Arakane Y."/>
            <person name="Beeman R.W."/>
            <person name="Zhu Q."/>
            <person name="Hogenkamp D."/>
            <person name="Dixit R."/>
            <person name="Oppert B."/>
            <person name="Jiang H."/>
            <person name="Zou Z."/>
            <person name="Marshall J."/>
            <person name="Elpidina E."/>
            <person name="Vinokurov K."/>
            <person name="Oppert C."/>
            <person name="Zou Z."/>
            <person name="Evans J."/>
            <person name="Lu Z."/>
            <person name="Zhao P."/>
            <person name="Sumathipala N."/>
            <person name="Altincicek B."/>
            <person name="Vilcinskas A."/>
            <person name="Williams M."/>
            <person name="Hultmark D."/>
            <person name="Hetru C."/>
            <person name="Jiang H."/>
            <person name="Grimmelikhuijzen C.J."/>
            <person name="Hauser F."/>
            <person name="Cazzamali G."/>
            <person name="Williamson M."/>
            <person name="Park Y."/>
            <person name="Li B."/>
            <person name="Tanaka Y."/>
            <person name="Predel R."/>
            <person name="Neupert S."/>
            <person name="Schachtner J."/>
            <person name="Verleyen P."/>
            <person name="Raible F."/>
            <person name="Bork P."/>
            <person name="Friedrich M."/>
            <person name="Walden K.K."/>
            <person name="Robertson H.M."/>
            <person name="Angeli S."/>
            <person name="Foret S."/>
            <person name="Bucher G."/>
            <person name="Schuetz S."/>
            <person name="Maleszka R."/>
            <person name="Wimmer E.A."/>
            <person name="Beeman R.W."/>
            <person name="Lorenzen M."/>
            <person name="Tomoyasu Y."/>
            <person name="Miller S.C."/>
            <person name="Grossmann D."/>
            <person name="Bucher G."/>
        </authorList>
    </citation>
    <scope>NUCLEOTIDE SEQUENCE [LARGE SCALE GENOMIC DNA]</scope>
    <source>
        <strain evidence="5 6">Georgia GA2</strain>
    </source>
</reference>
<keyword evidence="6" id="KW-1185">Reference proteome</keyword>
<dbReference type="PhylomeDB" id="D1ZZI0"/>
<dbReference type="Pfam" id="PF02234">
    <property type="entry name" value="CDI"/>
    <property type="match status" value="1"/>
</dbReference>
<dbReference type="eggNOG" id="KOG4743">
    <property type="taxonomic scope" value="Eukaryota"/>
</dbReference>
<reference evidence="5 6" key="2">
    <citation type="journal article" date="2010" name="Nucleic Acids Res.">
        <title>BeetleBase in 2010: revisions to provide comprehensive genomic information for Tribolium castaneum.</title>
        <authorList>
            <person name="Kim H.S."/>
            <person name="Murphy T."/>
            <person name="Xia J."/>
            <person name="Caragea D."/>
            <person name="Park Y."/>
            <person name="Beeman R.W."/>
            <person name="Lorenzen M.D."/>
            <person name="Butcher S."/>
            <person name="Manak J.R."/>
            <person name="Brown S.J."/>
        </authorList>
    </citation>
    <scope>GENOME REANNOTATION</scope>
    <source>
        <strain evidence="5 6">Georgia GA2</strain>
    </source>
</reference>
<name>D1ZZI0_TRICA</name>
<dbReference type="InParanoid" id="D1ZZI0"/>
<dbReference type="GO" id="GO:0005634">
    <property type="term" value="C:nucleus"/>
    <property type="evidence" value="ECO:0007669"/>
    <property type="project" value="InterPro"/>
</dbReference>
<evidence type="ECO:0000256" key="3">
    <source>
        <dbReference type="SAM" id="MobiDB-lite"/>
    </source>
</evidence>
<dbReference type="GO" id="GO:0004861">
    <property type="term" value="F:cyclin-dependent protein serine/threonine kinase inhibitor activity"/>
    <property type="evidence" value="ECO:0007669"/>
    <property type="project" value="InterPro"/>
</dbReference>
<dbReference type="PANTHER" id="PTHR46778">
    <property type="entry name" value="CYCLIN-DEPENDENT KINASE INHIBITOR 1-RELATED"/>
    <property type="match status" value="1"/>
</dbReference>
<protein>
    <submittedName>
        <fullName evidence="5">Cyclin-dependent kinase inhibitor 1-like Protein</fullName>
    </submittedName>
</protein>
<dbReference type="AlphaFoldDB" id="D1ZZI0"/>
<dbReference type="InterPro" id="IPR029841">
    <property type="entry name" value="CDKN1A"/>
</dbReference>
<dbReference type="STRING" id="7070.D1ZZI0"/>